<name>A0ABY7D9Y2_9BASI</name>
<feature type="compositionally biased region" description="Basic and acidic residues" evidence="1">
    <location>
        <begin position="38"/>
        <end position="48"/>
    </location>
</feature>
<feature type="region of interest" description="Disordered" evidence="1">
    <location>
        <begin position="28"/>
        <end position="162"/>
    </location>
</feature>
<evidence type="ECO:0000313" key="2">
    <source>
        <dbReference type="EMBL" id="WAQ93161.1"/>
    </source>
</evidence>
<gene>
    <name evidence="2" type="ORF">PtA15_18A219</name>
</gene>
<feature type="compositionally biased region" description="Basic and acidic residues" evidence="1">
    <location>
        <begin position="88"/>
        <end position="99"/>
    </location>
</feature>
<dbReference type="GeneID" id="77805631"/>
<evidence type="ECO:0000313" key="3">
    <source>
        <dbReference type="Proteomes" id="UP001164743"/>
    </source>
</evidence>
<accession>A0ABY7D9Y2</accession>
<keyword evidence="3" id="KW-1185">Reference proteome</keyword>
<feature type="compositionally biased region" description="Polar residues" evidence="1">
    <location>
        <begin position="128"/>
        <end position="162"/>
    </location>
</feature>
<dbReference type="Proteomes" id="UP001164743">
    <property type="component" value="Chromosome 18A"/>
</dbReference>
<protein>
    <submittedName>
        <fullName evidence="2">Uncharacterized protein</fullName>
    </submittedName>
</protein>
<proteinExistence type="predicted"/>
<sequence>MMLARSSASQKPKASSYSAEEMMAFWSKQAKLNPKLTRPKDEFSKKEPSNQSQASRDQKFKSPQDSDVGPSVRSNYYPNTPQSMAKVPENHAMEQKQEEPSSPFPIPFSRRPPKITKELPASHWLKLNQPNQSQQPRKNYRGTSQKLQSVGMKSSNQSKIQM</sequence>
<dbReference type="RefSeq" id="XP_053028716.1">
    <property type="nucleotide sequence ID" value="XM_053164736.1"/>
</dbReference>
<organism evidence="2 3">
    <name type="scientific">Puccinia triticina</name>
    <dbReference type="NCBI Taxonomy" id="208348"/>
    <lineage>
        <taxon>Eukaryota</taxon>
        <taxon>Fungi</taxon>
        <taxon>Dikarya</taxon>
        <taxon>Basidiomycota</taxon>
        <taxon>Pucciniomycotina</taxon>
        <taxon>Pucciniomycetes</taxon>
        <taxon>Pucciniales</taxon>
        <taxon>Pucciniaceae</taxon>
        <taxon>Puccinia</taxon>
    </lineage>
</organism>
<reference evidence="2" key="1">
    <citation type="submission" date="2022-10" db="EMBL/GenBank/DDBJ databases">
        <title>Puccinia triticina Genome sequencing and assembly.</title>
        <authorList>
            <person name="Li C."/>
        </authorList>
    </citation>
    <scope>NUCLEOTIDE SEQUENCE</scope>
    <source>
        <strain evidence="2">Pt15</strain>
    </source>
</reference>
<dbReference type="EMBL" id="CP110438">
    <property type="protein sequence ID" value="WAQ93161.1"/>
    <property type="molecule type" value="Genomic_DNA"/>
</dbReference>
<feature type="compositionally biased region" description="Polar residues" evidence="1">
    <location>
        <begin position="72"/>
        <end position="83"/>
    </location>
</feature>
<evidence type="ECO:0000256" key="1">
    <source>
        <dbReference type="SAM" id="MobiDB-lite"/>
    </source>
</evidence>